<feature type="chain" id="PRO_5046234766" description="Secreted protein" evidence="1">
    <location>
        <begin position="25"/>
        <end position="85"/>
    </location>
</feature>
<evidence type="ECO:0000313" key="3">
    <source>
        <dbReference type="Proteomes" id="UP001226389"/>
    </source>
</evidence>
<protein>
    <recommendedName>
        <fullName evidence="4">Secreted protein</fullName>
    </recommendedName>
</protein>
<reference evidence="2 3" key="1">
    <citation type="submission" date="2023-07" db="EMBL/GenBank/DDBJ databases">
        <title>Sorghum-associated microbial communities from plants grown in Nebraska, USA.</title>
        <authorList>
            <person name="Schachtman D."/>
        </authorList>
    </citation>
    <scope>NUCLEOTIDE SEQUENCE [LARGE SCALE GENOMIC DNA]</scope>
    <source>
        <strain evidence="2 3">DS994</strain>
    </source>
</reference>
<keyword evidence="1" id="KW-0732">Signal</keyword>
<proteinExistence type="predicted"/>
<dbReference type="Proteomes" id="UP001226389">
    <property type="component" value="Unassembled WGS sequence"/>
</dbReference>
<dbReference type="EMBL" id="JAUSSY010000006">
    <property type="protein sequence ID" value="MDQ0118755.1"/>
    <property type="molecule type" value="Genomic_DNA"/>
</dbReference>
<keyword evidence="3" id="KW-1185">Reference proteome</keyword>
<feature type="signal peptide" evidence="1">
    <location>
        <begin position="1"/>
        <end position="24"/>
    </location>
</feature>
<evidence type="ECO:0000256" key="1">
    <source>
        <dbReference type="SAM" id="SignalP"/>
    </source>
</evidence>
<sequence length="85" mass="9044">MKNVITRAAAVVAIAGGAAFSGMAAASAATPSPDVVGVLQTETFRAERNCQDRYQQLLTYNAVIVKPCTHVGGAFGEYYLQFRMT</sequence>
<evidence type="ECO:0008006" key="4">
    <source>
        <dbReference type="Google" id="ProtNLM"/>
    </source>
</evidence>
<accession>A0ABT9UGI4</accession>
<evidence type="ECO:0000313" key="2">
    <source>
        <dbReference type="EMBL" id="MDQ0118755.1"/>
    </source>
</evidence>
<gene>
    <name evidence="2" type="ORF">J2T22_001941</name>
</gene>
<name>A0ABT9UGI4_9MICC</name>
<organism evidence="2 3">
    <name type="scientific">Pseudarthrobacter defluvii</name>
    <dbReference type="NCBI Taxonomy" id="410837"/>
    <lineage>
        <taxon>Bacteria</taxon>
        <taxon>Bacillati</taxon>
        <taxon>Actinomycetota</taxon>
        <taxon>Actinomycetes</taxon>
        <taxon>Micrococcales</taxon>
        <taxon>Micrococcaceae</taxon>
        <taxon>Pseudarthrobacter</taxon>
    </lineage>
</organism>
<comment type="caution">
    <text evidence="2">The sequence shown here is derived from an EMBL/GenBank/DDBJ whole genome shotgun (WGS) entry which is preliminary data.</text>
</comment>